<dbReference type="Pfam" id="PF11055">
    <property type="entry name" value="Gsf2"/>
    <property type="match status" value="1"/>
</dbReference>
<organism evidence="2 3">
    <name type="scientific">Hanseniaspora guilliermondii</name>
    <dbReference type="NCBI Taxonomy" id="56406"/>
    <lineage>
        <taxon>Eukaryota</taxon>
        <taxon>Fungi</taxon>
        <taxon>Dikarya</taxon>
        <taxon>Ascomycota</taxon>
        <taxon>Saccharomycotina</taxon>
        <taxon>Saccharomycetes</taxon>
        <taxon>Saccharomycodales</taxon>
        <taxon>Saccharomycodaceae</taxon>
        <taxon>Hanseniaspora</taxon>
    </lineage>
</organism>
<dbReference type="Proteomes" id="UP000183365">
    <property type="component" value="Unassembled WGS sequence"/>
</dbReference>
<keyword evidence="1" id="KW-0472">Membrane</keyword>
<dbReference type="InterPro" id="IPR022757">
    <property type="entry name" value="Gsf2"/>
</dbReference>
<keyword evidence="1" id="KW-1133">Transmembrane helix</keyword>
<evidence type="ECO:0008006" key="4">
    <source>
        <dbReference type="Google" id="ProtNLM"/>
    </source>
</evidence>
<keyword evidence="3" id="KW-1185">Reference proteome</keyword>
<keyword evidence="1" id="KW-0812">Transmembrane</keyword>
<proteinExistence type="predicted"/>
<accession>A0A1L0AW69</accession>
<dbReference type="GO" id="GO:0006457">
    <property type="term" value="P:protein folding"/>
    <property type="evidence" value="ECO:0007669"/>
    <property type="project" value="EnsemblFungi"/>
</dbReference>
<feature type="transmembrane region" description="Helical" evidence="1">
    <location>
        <begin position="207"/>
        <end position="227"/>
    </location>
</feature>
<dbReference type="GO" id="GO:0034394">
    <property type="term" value="P:protein localization to cell surface"/>
    <property type="evidence" value="ECO:0007669"/>
    <property type="project" value="EnsemblFungi"/>
</dbReference>
<sequence length="405" mass="47860">MSDIKENATSEETSIDTMEVYLRLKGDNEKDYLLTLPKKTPLKDTAIFSKELLNLNHSRLINEFKIVLKPTVFHKNTLSIINKSCHPGLLIREGSSIIYDYDADESEHLKPLDLQKSVEDQLWPHQLILPKWELDYFSIFTYITLMTVWLISDIPQYINPWKNKNLTHLLNLFFFKVFKYLEVDYLADLIEKDMIEVNSLNNDSSLILLWGIYFLHILKVVVITFFLKVGLINPPSFNPLFYYFKYFKEGETQKKSQLALNHYMASLGMNGIKRFNIDQYKNYVYSYWLKKADNDQVKAYKTGYFPYMKGEYVALKKGEGFDSNLEDRFTTNTFDVLEKENKFVLSEAYYQEVFKTMVSIMNSQDELAFINTLKDFKRFGINECPNETLNSIYLKRREIDEKKKE</sequence>
<name>A0A1L0AW69_9ASCO</name>
<dbReference type="OrthoDB" id="4076669at2759"/>
<evidence type="ECO:0000313" key="2">
    <source>
        <dbReference type="EMBL" id="SGZ37908.1"/>
    </source>
</evidence>
<evidence type="ECO:0000256" key="1">
    <source>
        <dbReference type="SAM" id="Phobius"/>
    </source>
</evidence>
<evidence type="ECO:0000313" key="3">
    <source>
        <dbReference type="Proteomes" id="UP000183365"/>
    </source>
</evidence>
<gene>
    <name evidence="2" type="ORF">HGUI_00108</name>
</gene>
<dbReference type="AlphaFoldDB" id="A0A1L0AW69"/>
<dbReference type="EMBL" id="FQNF01000002">
    <property type="protein sequence ID" value="SGZ37908.1"/>
    <property type="molecule type" value="Genomic_DNA"/>
</dbReference>
<dbReference type="VEuPathDB" id="FungiDB:HGUI_00108"/>
<dbReference type="GO" id="GO:0051082">
    <property type="term" value="F:unfolded protein binding"/>
    <property type="evidence" value="ECO:0007669"/>
    <property type="project" value="EnsemblFungi"/>
</dbReference>
<dbReference type="GO" id="GO:0005789">
    <property type="term" value="C:endoplasmic reticulum membrane"/>
    <property type="evidence" value="ECO:0007669"/>
    <property type="project" value="EnsemblFungi"/>
</dbReference>
<reference evidence="3" key="1">
    <citation type="submission" date="2016-11" db="EMBL/GenBank/DDBJ databases">
        <authorList>
            <person name="Guldener U."/>
        </authorList>
    </citation>
    <scope>NUCLEOTIDE SEQUENCE [LARGE SCALE GENOMIC DNA]</scope>
</reference>
<protein>
    <recommendedName>
        <fullName evidence="4">Glucose-signaling factor 2</fullName>
    </recommendedName>
</protein>